<evidence type="ECO:0000313" key="3">
    <source>
        <dbReference type="Proteomes" id="UP000734854"/>
    </source>
</evidence>
<reference evidence="2 3" key="1">
    <citation type="submission" date="2020-08" db="EMBL/GenBank/DDBJ databases">
        <title>Plant Genome Project.</title>
        <authorList>
            <person name="Zhang R.-G."/>
        </authorList>
    </citation>
    <scope>NUCLEOTIDE SEQUENCE [LARGE SCALE GENOMIC DNA]</scope>
    <source>
        <tissue evidence="2">Rhizome</tissue>
    </source>
</reference>
<dbReference type="Proteomes" id="UP000734854">
    <property type="component" value="Unassembled WGS sequence"/>
</dbReference>
<dbReference type="PANTHER" id="PTHR43690">
    <property type="entry name" value="NARDILYSIN"/>
    <property type="match status" value="1"/>
</dbReference>
<gene>
    <name evidence="2" type="ORF">ZIOFF_020900</name>
</gene>
<proteinExistence type="predicted"/>
<dbReference type="GO" id="GO:0046872">
    <property type="term" value="F:metal ion binding"/>
    <property type="evidence" value="ECO:0007669"/>
    <property type="project" value="UniProtKB-KW"/>
</dbReference>
<dbReference type="GO" id="GO:0005829">
    <property type="term" value="C:cytosol"/>
    <property type="evidence" value="ECO:0007669"/>
    <property type="project" value="TreeGrafter"/>
</dbReference>
<evidence type="ECO:0000313" key="2">
    <source>
        <dbReference type="EMBL" id="KAG6517508.1"/>
    </source>
</evidence>
<dbReference type="InterPro" id="IPR050626">
    <property type="entry name" value="Peptidase_M16"/>
</dbReference>
<name>A0A8J5H322_ZINOF</name>
<dbReference type="AlphaFoldDB" id="A0A8J5H322"/>
<dbReference type="Gene3D" id="3.30.830.10">
    <property type="entry name" value="Metalloenzyme, LuxS/M16 peptidase-like"/>
    <property type="match status" value="1"/>
</dbReference>
<organism evidence="2 3">
    <name type="scientific">Zingiber officinale</name>
    <name type="common">Ginger</name>
    <name type="synonym">Amomum zingiber</name>
    <dbReference type="NCBI Taxonomy" id="94328"/>
    <lineage>
        <taxon>Eukaryota</taxon>
        <taxon>Viridiplantae</taxon>
        <taxon>Streptophyta</taxon>
        <taxon>Embryophyta</taxon>
        <taxon>Tracheophyta</taxon>
        <taxon>Spermatophyta</taxon>
        <taxon>Magnoliopsida</taxon>
        <taxon>Liliopsida</taxon>
        <taxon>Zingiberales</taxon>
        <taxon>Zingiberaceae</taxon>
        <taxon>Zingiber</taxon>
    </lineage>
</organism>
<dbReference type="EMBL" id="JACMSC010000006">
    <property type="protein sequence ID" value="KAG6517508.1"/>
    <property type="molecule type" value="Genomic_DNA"/>
</dbReference>
<dbReference type="PANTHER" id="PTHR43690:SF18">
    <property type="entry name" value="INSULIN-DEGRADING ENZYME-RELATED"/>
    <property type="match status" value="1"/>
</dbReference>
<keyword evidence="1" id="KW-0479">Metal-binding</keyword>
<dbReference type="SUPFAM" id="SSF63411">
    <property type="entry name" value="LuxS/MPP-like metallohydrolase"/>
    <property type="match status" value="1"/>
</dbReference>
<sequence>MVAQNLGLLVKPRTVNTISVVTWKKPKVGWFKLDTDGCSKGNPGLSSFGVIIRDHSAADHIANQAFISLVDDGLNAPLDLYTDRICYNHEIDKELRGICNLDRSDLPYIQLSSKPGWNILWNTFGYDSVLVYFSLEVFKKVMWSMGAGVSKGMSRSSIAYVFVMSIYLTNSGLEKFVEVIEFVYQYIKLLCQLPPPEWTFKGLQDIGNINFRFVEEQPHGDYAINLAGPWTPSEKDLLLLAQIEEVLLQIQAKPNSMASQHLAGLMISFNNMKNWPATEQKLASSIPKNLTNDHIWPTSNGQQLNASCIRELELICQLKEADFHKIGHYQGKGTYWQKALPAVNTAMIELFKAFISMQHVAQLINDNPP</sequence>
<comment type="caution">
    <text evidence="2">The sequence shown here is derived from an EMBL/GenBank/DDBJ whole genome shotgun (WGS) entry which is preliminary data.</text>
</comment>
<dbReference type="InterPro" id="IPR011249">
    <property type="entry name" value="Metalloenz_LuxS/M16"/>
</dbReference>
<accession>A0A8J5H322</accession>
<keyword evidence="3" id="KW-1185">Reference proteome</keyword>
<evidence type="ECO:0000256" key="1">
    <source>
        <dbReference type="ARBA" id="ARBA00022723"/>
    </source>
</evidence>
<protein>
    <submittedName>
        <fullName evidence="2">Uncharacterized protein</fullName>
    </submittedName>
</protein>